<name>A0ABU3MTW2_9BURK</name>
<accession>A0ABU3MTW2</accession>
<keyword evidence="2" id="KW-1185">Reference proteome</keyword>
<dbReference type="InterPro" id="IPR036361">
    <property type="entry name" value="SAP_dom_sf"/>
</dbReference>
<dbReference type="Proteomes" id="UP001074635">
    <property type="component" value="Unassembled WGS sequence"/>
</dbReference>
<gene>
    <name evidence="1" type="ORF">OYC61_012780</name>
</gene>
<evidence type="ECO:0000313" key="1">
    <source>
        <dbReference type="EMBL" id="MDT8505174.1"/>
    </source>
</evidence>
<reference evidence="1" key="1">
    <citation type="submission" date="2023-08" db="EMBL/GenBank/DDBJ databases">
        <title>Study of Resistomes in environmental pathogenic environmental.</title>
        <authorList>
            <person name="Bhattacharjee A."/>
            <person name="Singh A.K."/>
        </authorList>
    </citation>
    <scope>NUCLEOTIDE SEQUENCE</scope>
    <source>
        <strain evidence="1">S1</strain>
    </source>
</reference>
<proteinExistence type="predicted"/>
<evidence type="ECO:0008006" key="3">
    <source>
        <dbReference type="Google" id="ProtNLM"/>
    </source>
</evidence>
<dbReference type="Gene3D" id="1.10.720.30">
    <property type="entry name" value="SAP domain"/>
    <property type="match status" value="1"/>
</dbReference>
<evidence type="ECO:0000313" key="2">
    <source>
        <dbReference type="Proteomes" id="UP001074635"/>
    </source>
</evidence>
<sequence length="108" mass="11531">MRILYTTQAAISLPEGEPVAVRNPIYFRGPESGVKEVAVMGDFPGIVAAYEALDVPVHVVPEGERQEAGVEPAQMGLPALRKHLKGLGIDFDPKATKDELLALVPAAE</sequence>
<dbReference type="EMBL" id="JAPQTC020000004">
    <property type="protein sequence ID" value="MDT8505174.1"/>
    <property type="molecule type" value="Genomic_DNA"/>
</dbReference>
<organism evidence="1 2">
    <name type="scientific">Alcaligenes nematophilus</name>
    <dbReference type="NCBI Taxonomy" id="2994643"/>
    <lineage>
        <taxon>Bacteria</taxon>
        <taxon>Pseudomonadati</taxon>
        <taxon>Pseudomonadota</taxon>
        <taxon>Betaproteobacteria</taxon>
        <taxon>Burkholderiales</taxon>
        <taxon>Alcaligenaceae</taxon>
        <taxon>Alcaligenes</taxon>
    </lineage>
</organism>
<comment type="caution">
    <text evidence="1">The sequence shown here is derived from an EMBL/GenBank/DDBJ whole genome shotgun (WGS) entry which is preliminary data.</text>
</comment>
<dbReference type="RefSeq" id="WP_268378276.1">
    <property type="nucleotide sequence ID" value="NZ_JAPQTC020000004.1"/>
</dbReference>
<protein>
    <recommendedName>
        <fullName evidence="3">HeH/LEM domain-containing protein</fullName>
    </recommendedName>
</protein>